<dbReference type="InterPro" id="IPR004843">
    <property type="entry name" value="Calcineurin-like_PHP"/>
</dbReference>
<dbReference type="EMBL" id="JABFUD020000001">
    <property type="protein sequence ID" value="KAI5084409.1"/>
    <property type="molecule type" value="Genomic_DNA"/>
</dbReference>
<feature type="binding site" evidence="6">
    <location>
        <position position="87"/>
    </location>
    <ligand>
        <name>Fe cation</name>
        <dbReference type="ChEBI" id="CHEBI:24875"/>
        <label>1</label>
    </ligand>
</feature>
<keyword evidence="3" id="KW-0732">Signal</keyword>
<feature type="compositionally biased region" description="Polar residues" evidence="7">
    <location>
        <begin position="9"/>
        <end position="29"/>
    </location>
</feature>
<comment type="cofactor">
    <cofactor evidence="6">
        <name>Fe cation</name>
        <dbReference type="ChEBI" id="CHEBI:24875"/>
    </cofactor>
    <text evidence="6">Binds 2 iron ions per subunit.</text>
</comment>
<feature type="binding site" evidence="6">
    <location>
        <position position="123"/>
    </location>
    <ligand>
        <name>Fe cation</name>
        <dbReference type="ChEBI" id="CHEBI:24875"/>
        <label>1</label>
    </ligand>
</feature>
<evidence type="ECO:0000256" key="7">
    <source>
        <dbReference type="SAM" id="MobiDB-lite"/>
    </source>
</evidence>
<evidence type="ECO:0000256" key="3">
    <source>
        <dbReference type="ARBA" id="ARBA00022729"/>
    </source>
</evidence>
<organism evidence="9 10">
    <name type="scientific">Adiantum capillus-veneris</name>
    <name type="common">Maidenhair fern</name>
    <dbReference type="NCBI Taxonomy" id="13818"/>
    <lineage>
        <taxon>Eukaryota</taxon>
        <taxon>Viridiplantae</taxon>
        <taxon>Streptophyta</taxon>
        <taxon>Embryophyta</taxon>
        <taxon>Tracheophyta</taxon>
        <taxon>Polypodiopsida</taxon>
        <taxon>Polypodiidae</taxon>
        <taxon>Polypodiales</taxon>
        <taxon>Pteridineae</taxon>
        <taxon>Pteridaceae</taxon>
        <taxon>Vittarioideae</taxon>
        <taxon>Adiantum</taxon>
    </lineage>
</organism>
<evidence type="ECO:0000256" key="5">
    <source>
        <dbReference type="PIRNR" id="PIRNR000898"/>
    </source>
</evidence>
<feature type="binding site" evidence="6">
    <location>
        <position position="120"/>
    </location>
    <ligand>
        <name>Fe cation</name>
        <dbReference type="ChEBI" id="CHEBI:24875"/>
        <label>2</label>
    </ligand>
</feature>
<comment type="similarity">
    <text evidence="2">Belongs to the metallophosphoesterase superfamily. Purple acid phosphatase family.</text>
</comment>
<sequence length="375" mass="41704">MVNDRTPLLPQTQQASAGNFPSSNETGRTSSRKGAVLVAVCVFLGLLGLWRLSSANPEDTKTMQTLLSAADRPLRANEGLNYLVVGDWGREGFYNQSLLATQMGRIAQELGIEFVISAGDNFYDTGLTGEDDPAFSSSFTDVYTASSLQTTWYTVLGNHDYMGDVLAELSDALVERDSRWYCKRAFQLNYTLCSGTDTGSCDATVDMFFFDTTPFIDEYWSANSTETFDWRGLAPRVEQLQSQLDDLAEALNSSTATWKIVVGHHTIRSIGHHGDYPELLEKLLPILEEHKVDVYINGHDHNVQHIKRSDSPVHFFTSGGGSKAYSGLREYTEVQGVQFAYDGQGFLAVSMRPESISFTFYDVLGDAIYNYLLQK</sequence>
<feature type="domain" description="Calcineurin-like phosphoesterase" evidence="8">
    <location>
        <begin position="82"/>
        <end position="302"/>
    </location>
</feature>
<name>A0A9D4VE53_ADICA</name>
<feature type="binding site" evidence="6">
    <location>
        <position position="299"/>
    </location>
    <ligand>
        <name>Fe cation</name>
        <dbReference type="ChEBI" id="CHEBI:24875"/>
        <label>2</label>
    </ligand>
</feature>
<evidence type="ECO:0000259" key="8">
    <source>
        <dbReference type="Pfam" id="PF00149"/>
    </source>
</evidence>
<comment type="catalytic activity">
    <reaction evidence="1 5">
        <text>a phosphate monoester + H2O = an alcohol + phosphate</text>
        <dbReference type="Rhea" id="RHEA:15017"/>
        <dbReference type="ChEBI" id="CHEBI:15377"/>
        <dbReference type="ChEBI" id="CHEBI:30879"/>
        <dbReference type="ChEBI" id="CHEBI:43474"/>
        <dbReference type="ChEBI" id="CHEBI:67140"/>
        <dbReference type="EC" id="3.1.3.2"/>
    </reaction>
</comment>
<keyword evidence="4 5" id="KW-0378">Hydrolase</keyword>
<proteinExistence type="inferred from homology"/>
<keyword evidence="5 6" id="KW-0408">Iron</keyword>
<dbReference type="InterPro" id="IPR024927">
    <property type="entry name" value="Acid_PPase"/>
</dbReference>
<feature type="binding site" evidence="6">
    <location>
        <position position="301"/>
    </location>
    <ligand>
        <name>Fe cation</name>
        <dbReference type="ChEBI" id="CHEBI:24875"/>
        <label>1</label>
    </ligand>
</feature>
<feature type="binding site" evidence="6">
    <location>
        <position position="264"/>
    </location>
    <ligand>
        <name>Fe cation</name>
        <dbReference type="ChEBI" id="CHEBI:24875"/>
        <label>2</label>
    </ligand>
</feature>
<dbReference type="PANTHER" id="PTHR10161:SF14">
    <property type="entry name" value="TARTRATE-RESISTANT ACID PHOSPHATASE TYPE 5"/>
    <property type="match status" value="1"/>
</dbReference>
<dbReference type="InterPro" id="IPR051558">
    <property type="entry name" value="Metallophosphoesterase_PAP"/>
</dbReference>
<feature type="region of interest" description="Disordered" evidence="7">
    <location>
        <begin position="1"/>
        <end position="29"/>
    </location>
</feature>
<feature type="binding site" evidence="6">
    <location>
        <position position="158"/>
    </location>
    <ligand>
        <name>Fe cation</name>
        <dbReference type="ChEBI" id="CHEBI:24875"/>
        <label>2</label>
    </ligand>
</feature>
<dbReference type="SUPFAM" id="SSF56300">
    <property type="entry name" value="Metallo-dependent phosphatases"/>
    <property type="match status" value="1"/>
</dbReference>
<evidence type="ECO:0000256" key="2">
    <source>
        <dbReference type="ARBA" id="ARBA00008723"/>
    </source>
</evidence>
<evidence type="ECO:0000313" key="10">
    <source>
        <dbReference type="Proteomes" id="UP000886520"/>
    </source>
</evidence>
<evidence type="ECO:0000313" key="9">
    <source>
        <dbReference type="EMBL" id="KAI5084409.1"/>
    </source>
</evidence>
<feature type="binding site" evidence="6">
    <location>
        <position position="120"/>
    </location>
    <ligand>
        <name>Fe cation</name>
        <dbReference type="ChEBI" id="CHEBI:24875"/>
        <label>1</label>
    </ligand>
</feature>
<dbReference type="PANTHER" id="PTHR10161">
    <property type="entry name" value="TARTRATE-RESISTANT ACID PHOSPHATASE TYPE 5"/>
    <property type="match status" value="1"/>
</dbReference>
<reference evidence="9" key="1">
    <citation type="submission" date="2021-01" db="EMBL/GenBank/DDBJ databases">
        <title>Adiantum capillus-veneris genome.</title>
        <authorList>
            <person name="Fang Y."/>
            <person name="Liao Q."/>
        </authorList>
    </citation>
    <scope>NUCLEOTIDE SEQUENCE</scope>
    <source>
        <strain evidence="9">H3</strain>
        <tissue evidence="9">Leaf</tissue>
    </source>
</reference>
<evidence type="ECO:0000256" key="6">
    <source>
        <dbReference type="PIRSR" id="PIRSR000898-1"/>
    </source>
</evidence>
<protein>
    <recommendedName>
        <fullName evidence="5">Purple acid phosphatase</fullName>
        <ecNumber evidence="5">3.1.3.2</ecNumber>
    </recommendedName>
</protein>
<dbReference type="InterPro" id="IPR029052">
    <property type="entry name" value="Metallo-depent_PP-like"/>
</dbReference>
<dbReference type="Gene3D" id="3.60.21.10">
    <property type="match status" value="1"/>
</dbReference>
<dbReference type="Proteomes" id="UP000886520">
    <property type="component" value="Chromosome 1"/>
</dbReference>
<dbReference type="Pfam" id="PF00149">
    <property type="entry name" value="Metallophos"/>
    <property type="match status" value="1"/>
</dbReference>
<dbReference type="OrthoDB" id="411211at2759"/>
<keyword evidence="10" id="KW-1185">Reference proteome</keyword>
<comment type="caution">
    <text evidence="9">The sequence shown here is derived from an EMBL/GenBank/DDBJ whole genome shotgun (WGS) entry which is preliminary data.</text>
</comment>
<dbReference type="AlphaFoldDB" id="A0A9D4VE53"/>
<dbReference type="PIRSF" id="PIRSF000898">
    <property type="entry name" value="Acid_Ptase_5"/>
    <property type="match status" value="1"/>
</dbReference>
<accession>A0A9D4VE53</accession>
<dbReference type="GO" id="GO:0003993">
    <property type="term" value="F:acid phosphatase activity"/>
    <property type="evidence" value="ECO:0007669"/>
    <property type="project" value="UniProtKB-UniRule"/>
</dbReference>
<keyword evidence="6" id="KW-0479">Metal-binding</keyword>
<gene>
    <name evidence="9" type="ORF">GOP47_0000578</name>
</gene>
<evidence type="ECO:0000256" key="1">
    <source>
        <dbReference type="ARBA" id="ARBA00000032"/>
    </source>
</evidence>
<dbReference type="EC" id="3.1.3.2" evidence="5"/>
<dbReference type="CDD" id="cd07378">
    <property type="entry name" value="MPP_ACP5"/>
    <property type="match status" value="1"/>
</dbReference>
<dbReference type="GO" id="GO:0046872">
    <property type="term" value="F:metal ion binding"/>
    <property type="evidence" value="ECO:0007669"/>
    <property type="project" value="UniProtKB-KW"/>
</dbReference>
<evidence type="ECO:0000256" key="4">
    <source>
        <dbReference type="ARBA" id="ARBA00022801"/>
    </source>
</evidence>